<dbReference type="InterPro" id="IPR050979">
    <property type="entry name" value="LD-transpeptidase"/>
</dbReference>
<dbReference type="AlphaFoldDB" id="A0A8J7SLZ4"/>
<proteinExistence type="inferred from homology"/>
<dbReference type="RefSeq" id="WP_200311744.1">
    <property type="nucleotide sequence ID" value="NZ_JAENIM010000041.1"/>
</dbReference>
<sequence>MKYLSLILAGLTAICFTSCDSTGGSSFKPSTHPGGGASARYFSYDRPAKKPSNPNNVRVKISLKNQMVYVMEGNEPLLIAPASVGKAGTPTPRGNFRAFNKEHYRRANTHGFAYTDSGQIRQTYLAKKPAGWKFKGTPMPYWVEFTPAYGIHAGWMKDRPCTHGCIRLHVNVAPKFFALVKSGTPINIAYSQPEDATIGRNIPRPPDAGPLPDYYPQEMLKNNIFTDHKPVKFQ</sequence>
<dbReference type="Pfam" id="PF03734">
    <property type="entry name" value="YkuD"/>
    <property type="match status" value="1"/>
</dbReference>
<feature type="active site" description="Proton donor/acceptor" evidence="7">
    <location>
        <position position="152"/>
    </location>
</feature>
<keyword evidence="4 7" id="KW-0133">Cell shape</keyword>
<evidence type="ECO:0000256" key="4">
    <source>
        <dbReference type="ARBA" id="ARBA00022960"/>
    </source>
</evidence>
<feature type="active site" description="Nucleophile" evidence="7">
    <location>
        <position position="165"/>
    </location>
</feature>
<dbReference type="GO" id="GO:0071972">
    <property type="term" value="F:peptidoglycan L,D-transpeptidase activity"/>
    <property type="evidence" value="ECO:0007669"/>
    <property type="project" value="TreeGrafter"/>
</dbReference>
<organism evidence="9 10">
    <name type="scientific">Persicirhabdus sediminis</name>
    <dbReference type="NCBI Taxonomy" id="454144"/>
    <lineage>
        <taxon>Bacteria</taxon>
        <taxon>Pseudomonadati</taxon>
        <taxon>Verrucomicrobiota</taxon>
        <taxon>Verrucomicrobiia</taxon>
        <taxon>Verrucomicrobiales</taxon>
        <taxon>Verrucomicrobiaceae</taxon>
        <taxon>Persicirhabdus</taxon>
    </lineage>
</organism>
<dbReference type="CDD" id="cd16913">
    <property type="entry name" value="YkuD_like"/>
    <property type="match status" value="1"/>
</dbReference>
<evidence type="ECO:0000313" key="9">
    <source>
        <dbReference type="EMBL" id="MBK1791725.1"/>
    </source>
</evidence>
<evidence type="ECO:0000256" key="6">
    <source>
        <dbReference type="ARBA" id="ARBA00023316"/>
    </source>
</evidence>
<keyword evidence="6 7" id="KW-0961">Cell wall biogenesis/degradation</keyword>
<keyword evidence="5 7" id="KW-0573">Peptidoglycan synthesis</keyword>
<dbReference type="PANTHER" id="PTHR30582:SF2">
    <property type="entry name" value="L,D-TRANSPEPTIDASE YCIB-RELATED"/>
    <property type="match status" value="1"/>
</dbReference>
<dbReference type="GO" id="GO:0071555">
    <property type="term" value="P:cell wall organization"/>
    <property type="evidence" value="ECO:0007669"/>
    <property type="project" value="UniProtKB-UniRule"/>
</dbReference>
<keyword evidence="10" id="KW-1185">Reference proteome</keyword>
<dbReference type="GO" id="GO:0018104">
    <property type="term" value="P:peptidoglycan-protein cross-linking"/>
    <property type="evidence" value="ECO:0007669"/>
    <property type="project" value="TreeGrafter"/>
</dbReference>
<evidence type="ECO:0000256" key="1">
    <source>
        <dbReference type="ARBA" id="ARBA00004752"/>
    </source>
</evidence>
<dbReference type="Gene3D" id="2.40.440.10">
    <property type="entry name" value="L,D-transpeptidase catalytic domain-like"/>
    <property type="match status" value="1"/>
</dbReference>
<reference evidence="9" key="1">
    <citation type="submission" date="2021-01" db="EMBL/GenBank/DDBJ databases">
        <title>Modified the classification status of verrucomicrobia.</title>
        <authorList>
            <person name="Feng X."/>
        </authorList>
    </citation>
    <scope>NUCLEOTIDE SEQUENCE</scope>
    <source>
        <strain evidence="9">_KCTC 22039</strain>
    </source>
</reference>
<protein>
    <submittedName>
        <fullName evidence="9">L,D-transpeptidase</fullName>
    </submittedName>
</protein>
<dbReference type="UniPathway" id="UPA00219"/>
<feature type="domain" description="L,D-TPase catalytic" evidence="8">
    <location>
        <begin position="57"/>
        <end position="189"/>
    </location>
</feature>
<evidence type="ECO:0000256" key="2">
    <source>
        <dbReference type="ARBA" id="ARBA00005992"/>
    </source>
</evidence>
<evidence type="ECO:0000256" key="5">
    <source>
        <dbReference type="ARBA" id="ARBA00022984"/>
    </source>
</evidence>
<dbReference type="PANTHER" id="PTHR30582">
    <property type="entry name" value="L,D-TRANSPEPTIDASE"/>
    <property type="match status" value="1"/>
</dbReference>
<comment type="pathway">
    <text evidence="1 7">Cell wall biogenesis; peptidoglycan biosynthesis.</text>
</comment>
<dbReference type="InterPro" id="IPR005490">
    <property type="entry name" value="LD_TPept_cat_dom"/>
</dbReference>
<dbReference type="GO" id="GO:0005576">
    <property type="term" value="C:extracellular region"/>
    <property type="evidence" value="ECO:0007669"/>
    <property type="project" value="TreeGrafter"/>
</dbReference>
<dbReference type="GO" id="GO:0008360">
    <property type="term" value="P:regulation of cell shape"/>
    <property type="evidence" value="ECO:0007669"/>
    <property type="project" value="UniProtKB-UniRule"/>
</dbReference>
<gene>
    <name evidence="9" type="ORF">JIN82_11230</name>
</gene>
<dbReference type="Proteomes" id="UP000624703">
    <property type="component" value="Unassembled WGS sequence"/>
</dbReference>
<evidence type="ECO:0000313" key="10">
    <source>
        <dbReference type="Proteomes" id="UP000624703"/>
    </source>
</evidence>
<comment type="similarity">
    <text evidence="2">Belongs to the YkuD family.</text>
</comment>
<dbReference type="PROSITE" id="PS52029">
    <property type="entry name" value="LD_TPASE"/>
    <property type="match status" value="1"/>
</dbReference>
<evidence type="ECO:0000256" key="7">
    <source>
        <dbReference type="PROSITE-ProRule" id="PRU01373"/>
    </source>
</evidence>
<keyword evidence="3" id="KW-0808">Transferase</keyword>
<accession>A0A8J7SLZ4</accession>
<name>A0A8J7SLZ4_9BACT</name>
<dbReference type="SUPFAM" id="SSF141523">
    <property type="entry name" value="L,D-transpeptidase catalytic domain-like"/>
    <property type="match status" value="1"/>
</dbReference>
<evidence type="ECO:0000259" key="8">
    <source>
        <dbReference type="PROSITE" id="PS52029"/>
    </source>
</evidence>
<comment type="caution">
    <text evidence="9">The sequence shown here is derived from an EMBL/GenBank/DDBJ whole genome shotgun (WGS) entry which is preliminary data.</text>
</comment>
<evidence type="ECO:0000256" key="3">
    <source>
        <dbReference type="ARBA" id="ARBA00022679"/>
    </source>
</evidence>
<dbReference type="EMBL" id="JAENIM010000041">
    <property type="protein sequence ID" value="MBK1791725.1"/>
    <property type="molecule type" value="Genomic_DNA"/>
</dbReference>
<dbReference type="InterPro" id="IPR038063">
    <property type="entry name" value="Transpep_catalytic_dom"/>
</dbReference>
<dbReference type="GO" id="GO:0016740">
    <property type="term" value="F:transferase activity"/>
    <property type="evidence" value="ECO:0007669"/>
    <property type="project" value="UniProtKB-KW"/>
</dbReference>